<organism evidence="2 3">
    <name type="scientific">Sesamum alatum</name>
    <dbReference type="NCBI Taxonomy" id="300844"/>
    <lineage>
        <taxon>Eukaryota</taxon>
        <taxon>Viridiplantae</taxon>
        <taxon>Streptophyta</taxon>
        <taxon>Embryophyta</taxon>
        <taxon>Tracheophyta</taxon>
        <taxon>Spermatophyta</taxon>
        <taxon>Magnoliopsida</taxon>
        <taxon>eudicotyledons</taxon>
        <taxon>Gunneridae</taxon>
        <taxon>Pentapetalae</taxon>
        <taxon>asterids</taxon>
        <taxon>lamiids</taxon>
        <taxon>Lamiales</taxon>
        <taxon>Pedaliaceae</taxon>
        <taxon>Sesamum</taxon>
    </lineage>
</organism>
<dbReference type="AlphaFoldDB" id="A0AAE1YPB9"/>
<accession>A0AAE1YPB9</accession>
<dbReference type="EMBL" id="JACGWO010000003">
    <property type="protein sequence ID" value="KAK4433471.1"/>
    <property type="molecule type" value="Genomic_DNA"/>
</dbReference>
<sequence>MDYRAALISKVGKKRHVKLLEKARTAGISSTSESLFVPSTPRPSPNPSTVGVNQAIGPTPLDTPLNVSVPRSLQMSILEVIPHVQPLSLLWFLIRRFLVEARAKAK</sequence>
<reference evidence="2" key="1">
    <citation type="submission" date="2020-06" db="EMBL/GenBank/DDBJ databases">
        <authorList>
            <person name="Li T."/>
            <person name="Hu X."/>
            <person name="Zhang T."/>
            <person name="Song X."/>
            <person name="Zhang H."/>
            <person name="Dai N."/>
            <person name="Sheng W."/>
            <person name="Hou X."/>
            <person name="Wei L."/>
        </authorList>
    </citation>
    <scope>NUCLEOTIDE SEQUENCE</scope>
    <source>
        <strain evidence="2">3651</strain>
        <tissue evidence="2">Leaf</tissue>
    </source>
</reference>
<dbReference type="Proteomes" id="UP001293254">
    <property type="component" value="Unassembled WGS sequence"/>
</dbReference>
<name>A0AAE1YPB9_9LAMI</name>
<proteinExistence type="predicted"/>
<evidence type="ECO:0000313" key="3">
    <source>
        <dbReference type="Proteomes" id="UP001293254"/>
    </source>
</evidence>
<protein>
    <submittedName>
        <fullName evidence="2">Uncharacterized protein</fullName>
    </submittedName>
</protein>
<comment type="caution">
    <text evidence="2">The sequence shown here is derived from an EMBL/GenBank/DDBJ whole genome shotgun (WGS) entry which is preliminary data.</text>
</comment>
<evidence type="ECO:0000256" key="1">
    <source>
        <dbReference type="SAM" id="MobiDB-lite"/>
    </source>
</evidence>
<feature type="region of interest" description="Disordered" evidence="1">
    <location>
        <begin position="31"/>
        <end position="57"/>
    </location>
</feature>
<keyword evidence="3" id="KW-1185">Reference proteome</keyword>
<reference evidence="2" key="2">
    <citation type="journal article" date="2024" name="Plant">
        <title>Genomic evolution and insights into agronomic trait innovations of Sesamum species.</title>
        <authorList>
            <person name="Miao H."/>
            <person name="Wang L."/>
            <person name="Qu L."/>
            <person name="Liu H."/>
            <person name="Sun Y."/>
            <person name="Le M."/>
            <person name="Wang Q."/>
            <person name="Wei S."/>
            <person name="Zheng Y."/>
            <person name="Lin W."/>
            <person name="Duan Y."/>
            <person name="Cao H."/>
            <person name="Xiong S."/>
            <person name="Wang X."/>
            <person name="Wei L."/>
            <person name="Li C."/>
            <person name="Ma Q."/>
            <person name="Ju M."/>
            <person name="Zhao R."/>
            <person name="Li G."/>
            <person name="Mu C."/>
            <person name="Tian Q."/>
            <person name="Mei H."/>
            <person name="Zhang T."/>
            <person name="Gao T."/>
            <person name="Zhang H."/>
        </authorList>
    </citation>
    <scope>NUCLEOTIDE SEQUENCE</scope>
    <source>
        <strain evidence="2">3651</strain>
    </source>
</reference>
<evidence type="ECO:0000313" key="2">
    <source>
        <dbReference type="EMBL" id="KAK4433471.1"/>
    </source>
</evidence>
<gene>
    <name evidence="2" type="ORF">Salat_1109400</name>
</gene>